<dbReference type="PANTHER" id="PTHR37577:SF1">
    <property type="entry name" value="INTEGRAL MEMBRANE PROTEIN"/>
    <property type="match status" value="1"/>
</dbReference>
<dbReference type="EMBL" id="ML994093">
    <property type="protein sequence ID" value="KAF2199159.1"/>
    <property type="molecule type" value="Genomic_DNA"/>
</dbReference>
<feature type="transmembrane region" description="Helical" evidence="2">
    <location>
        <begin position="368"/>
        <end position="386"/>
    </location>
</feature>
<keyword evidence="4" id="KW-1185">Reference proteome</keyword>
<keyword evidence="2" id="KW-0812">Transmembrane</keyword>
<organism evidence="3 4">
    <name type="scientific">Delitschia confertaspora ATCC 74209</name>
    <dbReference type="NCBI Taxonomy" id="1513339"/>
    <lineage>
        <taxon>Eukaryota</taxon>
        <taxon>Fungi</taxon>
        <taxon>Dikarya</taxon>
        <taxon>Ascomycota</taxon>
        <taxon>Pezizomycotina</taxon>
        <taxon>Dothideomycetes</taxon>
        <taxon>Pleosporomycetidae</taxon>
        <taxon>Pleosporales</taxon>
        <taxon>Delitschiaceae</taxon>
        <taxon>Delitschia</taxon>
    </lineage>
</organism>
<dbReference type="AlphaFoldDB" id="A0A9P4JL53"/>
<evidence type="ECO:0000256" key="1">
    <source>
        <dbReference type="SAM" id="MobiDB-lite"/>
    </source>
</evidence>
<evidence type="ECO:0000313" key="3">
    <source>
        <dbReference type="EMBL" id="KAF2199159.1"/>
    </source>
</evidence>
<reference evidence="3" key="1">
    <citation type="journal article" date="2020" name="Stud. Mycol.">
        <title>101 Dothideomycetes genomes: a test case for predicting lifestyles and emergence of pathogens.</title>
        <authorList>
            <person name="Haridas S."/>
            <person name="Albert R."/>
            <person name="Binder M."/>
            <person name="Bloem J."/>
            <person name="Labutti K."/>
            <person name="Salamov A."/>
            <person name="Andreopoulos B."/>
            <person name="Baker S."/>
            <person name="Barry K."/>
            <person name="Bills G."/>
            <person name="Bluhm B."/>
            <person name="Cannon C."/>
            <person name="Castanera R."/>
            <person name="Culley D."/>
            <person name="Daum C."/>
            <person name="Ezra D."/>
            <person name="Gonzalez J."/>
            <person name="Henrissat B."/>
            <person name="Kuo A."/>
            <person name="Liang C."/>
            <person name="Lipzen A."/>
            <person name="Lutzoni F."/>
            <person name="Magnuson J."/>
            <person name="Mondo S."/>
            <person name="Nolan M."/>
            <person name="Ohm R."/>
            <person name="Pangilinan J."/>
            <person name="Park H.-J."/>
            <person name="Ramirez L."/>
            <person name="Alfaro M."/>
            <person name="Sun H."/>
            <person name="Tritt A."/>
            <person name="Yoshinaga Y."/>
            <person name="Zwiers L.-H."/>
            <person name="Turgeon B."/>
            <person name="Goodwin S."/>
            <person name="Spatafora J."/>
            <person name="Crous P."/>
            <person name="Grigoriev I."/>
        </authorList>
    </citation>
    <scope>NUCLEOTIDE SEQUENCE</scope>
    <source>
        <strain evidence="3">ATCC 74209</strain>
    </source>
</reference>
<name>A0A9P4JL53_9PLEO</name>
<feature type="transmembrane region" description="Helical" evidence="2">
    <location>
        <begin position="146"/>
        <end position="171"/>
    </location>
</feature>
<sequence length="457" mass="51572">MPSLKCNSTQLACEYLKKPFCLDIDKFDCFWFNYCACPALQADPDIAGIGVIVAFLGTAALTLFATFAYLLVRPPDKPRRINPIDEFWTSRICVPFQRRFIRDPDMLSECFFRVVLALSDQQLVTGIAILVAGFKMYAQGDLLNSISVYHFSIVLDMAWFSSSCHLLCIMANSHYFSGKAHRQKKMNRRVRFSLPLITKLKVGGMVALCILLLGGTWLASYRYWDSSFDCPARCVPWSPKTWGGESMGWGIFSMLALLVGYTLGIIGLVEVGRERSVGAGAKTWLDRKDAVVTISLQNCGPILRAYMAMRGGLRWLRILLVSELTDLISMVAWFGAGCFFSLNDRYWGKRLMTKAEKKKEDSTSFGQLVPLFLLVIPILVFMETYYEIKEERVVLRRDTEDDLGFGPIPRSIDGWSTPSEPPSSNLLGWPPTIKPSSKPPMDTDIRRRRCHAGTAYQ</sequence>
<keyword evidence="2" id="KW-0472">Membrane</keyword>
<feature type="region of interest" description="Disordered" evidence="1">
    <location>
        <begin position="407"/>
        <end position="457"/>
    </location>
</feature>
<feature type="transmembrane region" description="Helical" evidence="2">
    <location>
        <begin position="110"/>
        <end position="134"/>
    </location>
</feature>
<keyword evidence="2" id="KW-1133">Transmembrane helix</keyword>
<gene>
    <name evidence="3" type="ORF">GQ43DRAFT_127767</name>
</gene>
<feature type="transmembrane region" description="Helical" evidence="2">
    <location>
        <begin position="46"/>
        <end position="72"/>
    </location>
</feature>
<dbReference type="InterPro" id="IPR053018">
    <property type="entry name" value="Elsinochrome_Biosynth-Asso"/>
</dbReference>
<accession>A0A9P4JL53</accession>
<comment type="caution">
    <text evidence="3">The sequence shown here is derived from an EMBL/GenBank/DDBJ whole genome shotgun (WGS) entry which is preliminary data.</text>
</comment>
<feature type="compositionally biased region" description="Polar residues" evidence="1">
    <location>
        <begin position="414"/>
        <end position="426"/>
    </location>
</feature>
<feature type="transmembrane region" description="Helical" evidence="2">
    <location>
        <begin position="192"/>
        <end position="219"/>
    </location>
</feature>
<dbReference type="PANTHER" id="PTHR37577">
    <property type="entry name" value="INTEGRAL MEMBRANE PROTEIN"/>
    <property type="match status" value="1"/>
</dbReference>
<feature type="transmembrane region" description="Helical" evidence="2">
    <location>
        <begin position="247"/>
        <end position="269"/>
    </location>
</feature>
<evidence type="ECO:0000313" key="4">
    <source>
        <dbReference type="Proteomes" id="UP000799536"/>
    </source>
</evidence>
<protein>
    <submittedName>
        <fullName evidence="3">Uncharacterized protein</fullName>
    </submittedName>
</protein>
<proteinExistence type="predicted"/>
<evidence type="ECO:0000256" key="2">
    <source>
        <dbReference type="SAM" id="Phobius"/>
    </source>
</evidence>
<dbReference type="Proteomes" id="UP000799536">
    <property type="component" value="Unassembled WGS sequence"/>
</dbReference>
<dbReference type="OrthoDB" id="5427664at2759"/>